<dbReference type="Gene3D" id="3.90.79.10">
    <property type="entry name" value="Nucleoside Triphosphate Pyrophosphohydrolase"/>
    <property type="match status" value="1"/>
</dbReference>
<dbReference type="Proteomes" id="UP000694865">
    <property type="component" value="Unplaced"/>
</dbReference>
<dbReference type="RefSeq" id="XP_006811733.1">
    <property type="nucleotide sequence ID" value="XM_006811670.1"/>
</dbReference>
<organism evidence="1 2">
    <name type="scientific">Saccoglossus kowalevskii</name>
    <name type="common">Acorn worm</name>
    <dbReference type="NCBI Taxonomy" id="10224"/>
    <lineage>
        <taxon>Eukaryota</taxon>
        <taxon>Metazoa</taxon>
        <taxon>Hemichordata</taxon>
        <taxon>Enteropneusta</taxon>
        <taxon>Harrimaniidae</taxon>
        <taxon>Saccoglossus</taxon>
    </lineage>
</organism>
<dbReference type="CDD" id="cd03676">
    <property type="entry name" value="NUDIX_Tnr3_like"/>
    <property type="match status" value="1"/>
</dbReference>
<protein>
    <submittedName>
        <fullName evidence="2">Uncharacterized protein YJR142W-like</fullName>
    </submittedName>
</protein>
<dbReference type="GeneID" id="102808156"/>
<accession>A0ABM0LVE2</accession>
<keyword evidence="1" id="KW-1185">Reference proteome</keyword>
<dbReference type="SUPFAM" id="SSF55811">
    <property type="entry name" value="Nudix"/>
    <property type="match status" value="1"/>
</dbReference>
<evidence type="ECO:0000313" key="2">
    <source>
        <dbReference type="RefSeq" id="XP_006811733.1"/>
    </source>
</evidence>
<reference evidence="2" key="1">
    <citation type="submission" date="2025-08" db="UniProtKB">
        <authorList>
            <consortium name="RefSeq"/>
        </authorList>
    </citation>
    <scope>IDENTIFICATION</scope>
    <source>
        <tissue evidence="2">Testes</tissue>
    </source>
</reference>
<proteinExistence type="predicted"/>
<sequence>MLNECLEEACIPESIAKKAIPAGTISYCFVNERGISPEVEFVYDLQLPLEFQPQVGDGEVSNFYFYTIQEVKEKLVSGDFKPNSALVTLNFIIRKGLIHPDSEPYYQSFMEGMHRIMKF</sequence>
<gene>
    <name evidence="2" type="primary">LOC102808156</name>
</gene>
<dbReference type="InterPro" id="IPR015797">
    <property type="entry name" value="NUDIX_hydrolase-like_dom_sf"/>
</dbReference>
<name>A0ABM0LVE2_SACKO</name>
<evidence type="ECO:0000313" key="1">
    <source>
        <dbReference type="Proteomes" id="UP000694865"/>
    </source>
</evidence>